<feature type="domain" description="CAAX prenyl protease 2/Lysostaphin resistance protein A-like" evidence="1">
    <location>
        <begin position="65"/>
        <end position="177"/>
    </location>
</feature>
<proteinExistence type="predicted"/>
<dbReference type="AlphaFoldDB" id="A0A0U5JFC6"/>
<dbReference type="PANTHER" id="PTHR36435">
    <property type="entry name" value="SLR1288 PROTEIN"/>
    <property type="match status" value="1"/>
</dbReference>
<protein>
    <recommendedName>
        <fullName evidence="1">CAAX prenyl protease 2/Lysostaphin resistance protein A-like domain-containing protein</fullName>
    </recommendedName>
</protein>
<evidence type="ECO:0000313" key="2">
    <source>
        <dbReference type="EMBL" id="CUI17530.1"/>
    </source>
</evidence>
<dbReference type="Pfam" id="PF02517">
    <property type="entry name" value="Rce1-like"/>
    <property type="match status" value="1"/>
</dbReference>
<dbReference type="PATRIC" id="fig|389348.3.peg.2163"/>
<dbReference type="RefSeq" id="WP_059061733.1">
    <property type="nucleotide sequence ID" value="NZ_LN879502.1"/>
</dbReference>
<dbReference type="PANTHER" id="PTHR36435:SF1">
    <property type="entry name" value="CAAX AMINO TERMINAL PROTEASE FAMILY PROTEIN"/>
    <property type="match status" value="1"/>
</dbReference>
<dbReference type="EMBL" id="LN879502">
    <property type="protein sequence ID" value="CUI17530.1"/>
    <property type="molecule type" value="Genomic_DNA"/>
</dbReference>
<dbReference type="InterPro" id="IPR003675">
    <property type="entry name" value="Rce1/LyrA-like_dom"/>
</dbReference>
<dbReference type="GO" id="GO:0080120">
    <property type="term" value="P:CAAX-box protein maturation"/>
    <property type="evidence" value="ECO:0007669"/>
    <property type="project" value="UniProtKB-ARBA"/>
</dbReference>
<dbReference type="Proteomes" id="UP000069902">
    <property type="component" value="Chromosome cPNK"/>
</dbReference>
<evidence type="ECO:0000259" key="1">
    <source>
        <dbReference type="Pfam" id="PF02517"/>
    </source>
</evidence>
<reference evidence="3" key="1">
    <citation type="submission" date="2015-09" db="EMBL/GenBank/DDBJ databases">
        <authorList>
            <person name="Bertelli C."/>
        </authorList>
    </citation>
    <scope>NUCLEOTIDE SEQUENCE [LARGE SCALE GENOMIC DNA]</scope>
    <source>
        <strain evidence="3">KNic</strain>
    </source>
</reference>
<keyword evidence="3" id="KW-1185">Reference proteome</keyword>
<dbReference type="GO" id="GO:0004175">
    <property type="term" value="F:endopeptidase activity"/>
    <property type="evidence" value="ECO:0007669"/>
    <property type="project" value="UniProtKB-ARBA"/>
</dbReference>
<evidence type="ECO:0000313" key="3">
    <source>
        <dbReference type="Proteomes" id="UP000069902"/>
    </source>
</evidence>
<name>A0A0U5JFC6_9BACT</name>
<dbReference type="KEGG" id="pnl:PNK_1925"/>
<organism evidence="2 3">
    <name type="scientific">Candidatus Protochlamydia naegleriophila</name>
    <dbReference type="NCBI Taxonomy" id="389348"/>
    <lineage>
        <taxon>Bacteria</taxon>
        <taxon>Pseudomonadati</taxon>
        <taxon>Chlamydiota</taxon>
        <taxon>Chlamydiia</taxon>
        <taxon>Parachlamydiales</taxon>
        <taxon>Parachlamydiaceae</taxon>
        <taxon>Candidatus Protochlamydia</taxon>
    </lineage>
</organism>
<dbReference type="InParanoid" id="A0A0U5JFC6"/>
<gene>
    <name evidence="2" type="ORF">PNK_1925</name>
</gene>
<accession>A0A0U5JFC6</accession>
<sequence>MEYNPEPIMPPARPFMERYVGSVIHHPVSQFVTATVVELVKIVAAKMFLEILLERALGQAKMPVKAVWTIAVAAPVIEEIIFRGVLQRGVGLVQKGWNHFVTQRELSQEELAVQRTWRIQITAIVFAAAHLMNPHSSTAAKLTQFTWCYVGGVAYGYLSDKYKTLSVSILAHGFNNMLALCIATYADPRVTLVCLAAVVINPIASYTLGKPEWVQNTATSIREFSNVCLSMPYRVFNSLNLVRTPVPEMV</sequence>
<dbReference type="InterPro" id="IPR052710">
    <property type="entry name" value="CAAX_protease"/>
</dbReference>